<name>A0A9Q8PLW4_PASFU</name>
<dbReference type="Proteomes" id="UP000756132">
    <property type="component" value="Chromosome 13"/>
</dbReference>
<dbReference type="RefSeq" id="XP_047769302.1">
    <property type="nucleotide sequence ID" value="XM_047913767.1"/>
</dbReference>
<reference evidence="1" key="2">
    <citation type="journal article" date="2022" name="Microb. Genom.">
        <title>A chromosome-scale genome assembly of the tomato pathogen Cladosporium fulvum reveals a compartmentalized genome architecture and the presence of a dispensable chromosome.</title>
        <authorList>
            <person name="Zaccaron A.Z."/>
            <person name="Chen L.H."/>
            <person name="Samaras A."/>
            <person name="Stergiopoulos I."/>
        </authorList>
    </citation>
    <scope>NUCLEOTIDE SEQUENCE</scope>
    <source>
        <strain evidence="1">Race5_Kim</strain>
    </source>
</reference>
<dbReference type="GeneID" id="71994497"/>
<accession>A0A9Q8PLW4</accession>
<protein>
    <submittedName>
        <fullName evidence="1">Uncharacterized protein</fullName>
    </submittedName>
</protein>
<dbReference type="KEGG" id="ffu:CLAFUR5_14619"/>
<dbReference type="AlphaFoldDB" id="A0A9Q8PLW4"/>
<reference evidence="1" key="1">
    <citation type="submission" date="2021-12" db="EMBL/GenBank/DDBJ databases">
        <authorList>
            <person name="Zaccaron A."/>
            <person name="Stergiopoulos I."/>
        </authorList>
    </citation>
    <scope>NUCLEOTIDE SEQUENCE</scope>
    <source>
        <strain evidence="1">Race5_Kim</strain>
    </source>
</reference>
<evidence type="ECO:0000313" key="1">
    <source>
        <dbReference type="EMBL" id="UJO24936.1"/>
    </source>
</evidence>
<sequence length="89" mass="10210">MSKGKANHLEDISRTMVQAVNGRDFSPESEMWSHMSNRFRGDLEQYRALGKTHAKVGPTELEEHFDTFRKIIKDYPEYPQKDPPAGDAS</sequence>
<proteinExistence type="predicted"/>
<organism evidence="1 2">
    <name type="scientific">Passalora fulva</name>
    <name type="common">Tomato leaf mold</name>
    <name type="synonym">Cladosporium fulvum</name>
    <dbReference type="NCBI Taxonomy" id="5499"/>
    <lineage>
        <taxon>Eukaryota</taxon>
        <taxon>Fungi</taxon>
        <taxon>Dikarya</taxon>
        <taxon>Ascomycota</taxon>
        <taxon>Pezizomycotina</taxon>
        <taxon>Dothideomycetes</taxon>
        <taxon>Dothideomycetidae</taxon>
        <taxon>Mycosphaerellales</taxon>
        <taxon>Mycosphaerellaceae</taxon>
        <taxon>Fulvia</taxon>
    </lineage>
</organism>
<gene>
    <name evidence="1" type="ORF">CLAFUR5_14619</name>
</gene>
<evidence type="ECO:0000313" key="2">
    <source>
        <dbReference type="Proteomes" id="UP000756132"/>
    </source>
</evidence>
<dbReference type="EMBL" id="CP090175">
    <property type="protein sequence ID" value="UJO24936.1"/>
    <property type="molecule type" value="Genomic_DNA"/>
</dbReference>
<keyword evidence="2" id="KW-1185">Reference proteome</keyword>